<dbReference type="STRING" id="57577.A0A2K3NUL9"/>
<dbReference type="AlphaFoldDB" id="A0A2K3NUL9"/>
<sequence>MSQLSSTHWYLFNGIPKPFPLFKGHPLVEKSRQKPQECMKVLSDALRTSNYGSEPMLHNYDISNTGKFALSMMKRFVNSYQRKNSDLYGPWKKKCRADFGIVIQCIAPTRVNDQYLRNVLLKINAKLGGMNSLLGVEHWPFIPIVSRAPTLIMGMDVSHGSPGQTDQ</sequence>
<evidence type="ECO:0000259" key="1">
    <source>
        <dbReference type="PROSITE" id="PS50822"/>
    </source>
</evidence>
<dbReference type="SUPFAM" id="SSF53098">
    <property type="entry name" value="Ribonuclease H-like"/>
    <property type="match status" value="1"/>
</dbReference>
<comment type="caution">
    <text evidence="2">The sequence shown here is derived from an EMBL/GenBank/DDBJ whole genome shotgun (WGS) entry which is preliminary data.</text>
</comment>
<reference evidence="2 3" key="1">
    <citation type="journal article" date="2014" name="Am. J. Bot.">
        <title>Genome assembly and annotation for red clover (Trifolium pratense; Fabaceae).</title>
        <authorList>
            <person name="Istvanek J."/>
            <person name="Jaros M."/>
            <person name="Krenek A."/>
            <person name="Repkova J."/>
        </authorList>
    </citation>
    <scope>NUCLEOTIDE SEQUENCE [LARGE SCALE GENOMIC DNA]</scope>
    <source>
        <strain evidence="3">cv. Tatra</strain>
        <tissue evidence="2">Young leaves</tissue>
    </source>
</reference>
<dbReference type="InterPro" id="IPR012337">
    <property type="entry name" value="RNaseH-like_sf"/>
</dbReference>
<dbReference type="Proteomes" id="UP000236291">
    <property type="component" value="Unassembled WGS sequence"/>
</dbReference>
<proteinExistence type="predicted"/>
<protein>
    <submittedName>
        <fullName evidence="2">Protein argonaute 4-like</fullName>
    </submittedName>
</protein>
<name>A0A2K3NUL9_TRIPR</name>
<dbReference type="Pfam" id="PF02171">
    <property type="entry name" value="Piwi"/>
    <property type="match status" value="1"/>
</dbReference>
<dbReference type="EMBL" id="ASHM01001458">
    <property type="protein sequence ID" value="PNY06712.1"/>
    <property type="molecule type" value="Genomic_DNA"/>
</dbReference>
<evidence type="ECO:0000313" key="2">
    <source>
        <dbReference type="EMBL" id="PNY06712.1"/>
    </source>
</evidence>
<dbReference type="GO" id="GO:0003676">
    <property type="term" value="F:nucleic acid binding"/>
    <property type="evidence" value="ECO:0007669"/>
    <property type="project" value="InterPro"/>
</dbReference>
<accession>A0A2K3NUL9</accession>
<dbReference type="PANTHER" id="PTHR22891">
    <property type="entry name" value="EUKARYOTIC TRANSLATION INITIATION FACTOR 2C"/>
    <property type="match status" value="1"/>
</dbReference>
<dbReference type="PROSITE" id="PS50822">
    <property type="entry name" value="PIWI"/>
    <property type="match status" value="1"/>
</dbReference>
<organism evidence="2 3">
    <name type="scientific">Trifolium pratense</name>
    <name type="common">Red clover</name>
    <dbReference type="NCBI Taxonomy" id="57577"/>
    <lineage>
        <taxon>Eukaryota</taxon>
        <taxon>Viridiplantae</taxon>
        <taxon>Streptophyta</taxon>
        <taxon>Embryophyta</taxon>
        <taxon>Tracheophyta</taxon>
        <taxon>Spermatophyta</taxon>
        <taxon>Magnoliopsida</taxon>
        <taxon>eudicotyledons</taxon>
        <taxon>Gunneridae</taxon>
        <taxon>Pentapetalae</taxon>
        <taxon>rosids</taxon>
        <taxon>fabids</taxon>
        <taxon>Fabales</taxon>
        <taxon>Fabaceae</taxon>
        <taxon>Papilionoideae</taxon>
        <taxon>50 kb inversion clade</taxon>
        <taxon>NPAAA clade</taxon>
        <taxon>Hologalegina</taxon>
        <taxon>IRL clade</taxon>
        <taxon>Trifolieae</taxon>
        <taxon>Trifolium</taxon>
    </lineage>
</organism>
<gene>
    <name evidence="2" type="ORF">L195_g003188</name>
</gene>
<reference evidence="2 3" key="2">
    <citation type="journal article" date="2017" name="Front. Plant Sci.">
        <title>Gene Classification and Mining of Molecular Markers Useful in Red Clover (Trifolium pratense) Breeding.</title>
        <authorList>
            <person name="Istvanek J."/>
            <person name="Dluhosova J."/>
            <person name="Dluhos P."/>
            <person name="Patkova L."/>
            <person name="Nedelnik J."/>
            <person name="Repkova J."/>
        </authorList>
    </citation>
    <scope>NUCLEOTIDE SEQUENCE [LARGE SCALE GENOMIC DNA]</scope>
    <source>
        <strain evidence="3">cv. Tatra</strain>
        <tissue evidence="2">Young leaves</tissue>
    </source>
</reference>
<evidence type="ECO:0000313" key="3">
    <source>
        <dbReference type="Proteomes" id="UP000236291"/>
    </source>
</evidence>
<feature type="domain" description="Piwi" evidence="1">
    <location>
        <begin position="72"/>
        <end position="167"/>
    </location>
</feature>
<dbReference type="Gene3D" id="3.40.50.2300">
    <property type="match status" value="1"/>
</dbReference>
<dbReference type="InterPro" id="IPR003165">
    <property type="entry name" value="Piwi"/>
</dbReference>